<dbReference type="GO" id="GO:0004614">
    <property type="term" value="F:phosphoglucomutase activity"/>
    <property type="evidence" value="ECO:0007669"/>
    <property type="project" value="UniProtKB-EC"/>
</dbReference>
<dbReference type="EC" id="5.4.2.2" evidence="2"/>
<sequence length="314" mass="34106">MKRLVSILALVCVLMVVIAGAGAFLLSSVFIAQSKVDAVAAVANGVSLTLSEQVRLLNGMLDKMVQDPDVVNAAAQNDPALLGNALIKLENHFPGVLSMKFLLPENSDTTKQVNSPMGFADLEMAKKTFVKDQLSTIQGEVDSGRHLAIARRIMQNGSTVGVVLVGLNYDFVNRVLATTVLEKGYIELRQGKLVLASTGKRRDQGEIDGAPIHVPNTDWQLYYENSGGVSLGELSLMVGIVLIPALAVLLCFVTGYRKLSGLLSEDVSWVMKAFKDIITEKPLGDYPVKLDEMRVAISTLAQFKRVATEKWFQI</sequence>
<accession>V5BVB6</accession>
<dbReference type="AlphaFoldDB" id="V5BVB6"/>
<organism evidence="2 3">
    <name type="scientific">Methyloglobulus morosus KoM1</name>
    <dbReference type="NCBI Taxonomy" id="1116472"/>
    <lineage>
        <taxon>Bacteria</taxon>
        <taxon>Pseudomonadati</taxon>
        <taxon>Pseudomonadota</taxon>
        <taxon>Gammaproteobacteria</taxon>
        <taxon>Methylococcales</taxon>
        <taxon>Methylococcaceae</taxon>
        <taxon>Methyloglobulus</taxon>
    </lineage>
</organism>
<reference evidence="2 3" key="1">
    <citation type="journal article" date="2013" name="Genome Announc.">
        <title>Draft Genome Sequence of the Methanotrophic Gammaproteobacterium Methyloglobulus morosus DSM 22980 Strain KoM1.</title>
        <authorList>
            <person name="Poehlein A."/>
            <person name="Deutzmann J.S."/>
            <person name="Daniel R."/>
            <person name="Simeonova D.D."/>
        </authorList>
    </citation>
    <scope>NUCLEOTIDE SEQUENCE [LARGE SCALE GENOMIC DNA]</scope>
    <source>
        <strain evidence="2 3">KoM1</strain>
    </source>
</reference>
<keyword evidence="1" id="KW-0472">Membrane</keyword>
<protein>
    <submittedName>
        <fullName evidence="2">Phosphoglucomutase</fullName>
        <ecNumber evidence="2">5.4.2.2</ecNumber>
    </submittedName>
</protein>
<name>V5BVB6_9GAMM</name>
<evidence type="ECO:0000313" key="3">
    <source>
        <dbReference type="Proteomes" id="UP000017842"/>
    </source>
</evidence>
<dbReference type="STRING" id="1116472.MGMO_125c00210"/>
<dbReference type="eggNOG" id="COG1109">
    <property type="taxonomic scope" value="Bacteria"/>
</dbReference>
<keyword evidence="2" id="KW-0413">Isomerase</keyword>
<gene>
    <name evidence="2" type="ORF">MGMO_125c00210</name>
</gene>
<keyword evidence="3" id="KW-1185">Reference proteome</keyword>
<proteinExistence type="predicted"/>
<dbReference type="RefSeq" id="WP_023495919.1">
    <property type="nucleotide sequence ID" value="NZ_AYLO01000117.1"/>
</dbReference>
<dbReference type="Proteomes" id="UP000017842">
    <property type="component" value="Unassembled WGS sequence"/>
</dbReference>
<keyword evidence="1" id="KW-0812">Transmembrane</keyword>
<dbReference type="OrthoDB" id="9803322at2"/>
<feature type="transmembrane region" description="Helical" evidence="1">
    <location>
        <begin position="234"/>
        <end position="256"/>
    </location>
</feature>
<evidence type="ECO:0000313" key="2">
    <source>
        <dbReference type="EMBL" id="ESS70147.1"/>
    </source>
</evidence>
<keyword evidence="1" id="KW-1133">Transmembrane helix</keyword>
<evidence type="ECO:0000256" key="1">
    <source>
        <dbReference type="SAM" id="Phobius"/>
    </source>
</evidence>
<comment type="caution">
    <text evidence="2">The sequence shown here is derived from an EMBL/GenBank/DDBJ whole genome shotgun (WGS) entry which is preliminary data.</text>
</comment>
<dbReference type="EMBL" id="AYLO01000117">
    <property type="protein sequence ID" value="ESS70147.1"/>
    <property type="molecule type" value="Genomic_DNA"/>
</dbReference>